<evidence type="ECO:0000313" key="3">
    <source>
        <dbReference type="Proteomes" id="UP001243330"/>
    </source>
</evidence>
<protein>
    <submittedName>
        <fullName evidence="2">Uncharacterized protein</fullName>
    </submittedName>
</protein>
<dbReference type="Proteomes" id="UP001243330">
    <property type="component" value="Unassembled WGS sequence"/>
</dbReference>
<name>A0AAD9A0W1_9PEZI</name>
<feature type="compositionally biased region" description="Polar residues" evidence="1">
    <location>
        <begin position="60"/>
        <end position="70"/>
    </location>
</feature>
<feature type="compositionally biased region" description="Acidic residues" evidence="1">
    <location>
        <begin position="116"/>
        <end position="163"/>
    </location>
</feature>
<dbReference type="EMBL" id="JAQOWY010000700">
    <property type="protein sequence ID" value="KAK1839232.1"/>
    <property type="molecule type" value="Genomic_DNA"/>
</dbReference>
<proteinExistence type="predicted"/>
<reference evidence="2" key="1">
    <citation type="submission" date="2023-01" db="EMBL/GenBank/DDBJ databases">
        <title>Colletotrichum chrysophilum M932 genome sequence.</title>
        <authorList>
            <person name="Baroncelli R."/>
        </authorList>
    </citation>
    <scope>NUCLEOTIDE SEQUENCE</scope>
    <source>
        <strain evidence="2">M932</strain>
    </source>
</reference>
<gene>
    <name evidence="2" type="ORF">CCHR01_18141</name>
</gene>
<keyword evidence="3" id="KW-1185">Reference proteome</keyword>
<evidence type="ECO:0000313" key="2">
    <source>
        <dbReference type="EMBL" id="KAK1839232.1"/>
    </source>
</evidence>
<dbReference type="AlphaFoldDB" id="A0AAD9A0W1"/>
<sequence length="163" mass="17231">MGMAIRLCNHQPQPTGTCPGRLGKVRIAITYGSTSLPQAHPNTRTAGQPEASLPDYGGISSPQGQRYTHTAAQPQASAAPVPAPAGPWNSSQNIGPSQRHRLVKGCGLEQKKSEGEGDEDGEGEVDEDGEGEVDEDGEGEMDEDGEGEMDENEEGKMDEDNET</sequence>
<evidence type="ECO:0000256" key="1">
    <source>
        <dbReference type="SAM" id="MobiDB-lite"/>
    </source>
</evidence>
<organism evidence="2 3">
    <name type="scientific">Colletotrichum chrysophilum</name>
    <dbReference type="NCBI Taxonomy" id="1836956"/>
    <lineage>
        <taxon>Eukaryota</taxon>
        <taxon>Fungi</taxon>
        <taxon>Dikarya</taxon>
        <taxon>Ascomycota</taxon>
        <taxon>Pezizomycotina</taxon>
        <taxon>Sordariomycetes</taxon>
        <taxon>Hypocreomycetidae</taxon>
        <taxon>Glomerellales</taxon>
        <taxon>Glomerellaceae</taxon>
        <taxon>Colletotrichum</taxon>
        <taxon>Colletotrichum gloeosporioides species complex</taxon>
    </lineage>
</organism>
<feature type="region of interest" description="Disordered" evidence="1">
    <location>
        <begin position="33"/>
        <end position="163"/>
    </location>
</feature>
<feature type="compositionally biased region" description="Low complexity" evidence="1">
    <location>
        <begin position="71"/>
        <end position="80"/>
    </location>
</feature>
<comment type="caution">
    <text evidence="2">The sequence shown here is derived from an EMBL/GenBank/DDBJ whole genome shotgun (WGS) entry which is preliminary data.</text>
</comment>
<accession>A0AAD9A0W1</accession>
<feature type="compositionally biased region" description="Polar residues" evidence="1">
    <location>
        <begin position="33"/>
        <end position="46"/>
    </location>
</feature>